<sequence length="564" mass="61848">MQASHKRQISSGGEYSRYFDLSKLQRKDPILKKSGTGVFDTIVEMARIVRKTLPDTEKVAPVLQGATLEATCRNIFDFVYNHIQYTLDKPGVEQLRRPLRAWADRVAGVDCDCYSIFISSILTNLGIDHYFRMTKYKADWQHIYIVVPKEPGKAPKGGNYYTIDCVVDRYDYEVPFSDKHDKKMSALQYLDGVSGIGNVSQPGFGAEFIDFGNASLSGYLGATDSAEGLYFDFLERLKLHLENTLAQLKANPNALPPGSKLKTQIEQVLKVWYQPEERDALIDAMAAEEIATGLSGVDGLGGVWDRIKKGVQKASGFVAKNTTKAVKAVGTGVSNAAKWTGNKASDSWKGVKQAAEWTFEKVVQLNPLSVAMRNGLLLAFKLNLFRMAERLGYGYLTEQQALAKGLHAGEFRKVKEKLNNVHKLWKGLQGDESSLRKNILQGWERGVKKRGNVSGFGSTPAHSSYLGEVVTATAGTAAATPLIVKIVDWLKEVNWAALFQGVKVLTDKPQNTSYEGVSVPNGYELPTSEEAFNAKGGTPGESDNTLLYAGLGVAAVVAIIVLSK</sequence>
<keyword evidence="1" id="KW-0472">Membrane</keyword>
<evidence type="ECO:0000256" key="1">
    <source>
        <dbReference type="SAM" id="Phobius"/>
    </source>
</evidence>
<protein>
    <recommendedName>
        <fullName evidence="4">Transglutaminase-like domain-containing protein</fullName>
    </recommendedName>
</protein>
<proteinExistence type="predicted"/>
<comment type="caution">
    <text evidence="2">The sequence shown here is derived from an EMBL/GenBank/DDBJ whole genome shotgun (WGS) entry which is preliminary data.</text>
</comment>
<evidence type="ECO:0008006" key="4">
    <source>
        <dbReference type="Google" id="ProtNLM"/>
    </source>
</evidence>
<evidence type="ECO:0000313" key="2">
    <source>
        <dbReference type="EMBL" id="MFD3001443.1"/>
    </source>
</evidence>
<keyword evidence="1" id="KW-0812">Transmembrane</keyword>
<dbReference type="Proteomes" id="UP001597641">
    <property type="component" value="Unassembled WGS sequence"/>
</dbReference>
<feature type="transmembrane region" description="Helical" evidence="1">
    <location>
        <begin position="545"/>
        <end position="563"/>
    </location>
</feature>
<dbReference type="RefSeq" id="WP_377485543.1">
    <property type="nucleotide sequence ID" value="NZ_JBHUOX010000009.1"/>
</dbReference>
<keyword evidence="1" id="KW-1133">Transmembrane helix</keyword>
<organism evidence="2 3">
    <name type="scientific">Pontibacter toksunensis</name>
    <dbReference type="NCBI Taxonomy" id="1332631"/>
    <lineage>
        <taxon>Bacteria</taxon>
        <taxon>Pseudomonadati</taxon>
        <taxon>Bacteroidota</taxon>
        <taxon>Cytophagia</taxon>
        <taxon>Cytophagales</taxon>
        <taxon>Hymenobacteraceae</taxon>
        <taxon>Pontibacter</taxon>
    </lineage>
</organism>
<keyword evidence="3" id="KW-1185">Reference proteome</keyword>
<name>A0ABW6BZG8_9BACT</name>
<accession>A0ABW6BZG8</accession>
<reference evidence="3" key="1">
    <citation type="journal article" date="2019" name="Int. J. Syst. Evol. Microbiol.">
        <title>The Global Catalogue of Microorganisms (GCM) 10K type strain sequencing project: providing services to taxonomists for standard genome sequencing and annotation.</title>
        <authorList>
            <consortium name="The Broad Institute Genomics Platform"/>
            <consortium name="The Broad Institute Genome Sequencing Center for Infectious Disease"/>
            <person name="Wu L."/>
            <person name="Ma J."/>
        </authorList>
    </citation>
    <scope>NUCLEOTIDE SEQUENCE [LARGE SCALE GENOMIC DNA]</scope>
    <source>
        <strain evidence="3">KCTC 23984</strain>
    </source>
</reference>
<dbReference type="EMBL" id="JBHUOX010000009">
    <property type="protein sequence ID" value="MFD3001443.1"/>
    <property type="molecule type" value="Genomic_DNA"/>
</dbReference>
<evidence type="ECO:0000313" key="3">
    <source>
        <dbReference type="Proteomes" id="UP001597641"/>
    </source>
</evidence>
<gene>
    <name evidence="2" type="ORF">ACFS7Z_13810</name>
</gene>